<name>A0A2W6QWP8_ECOLX</name>
<comment type="caution">
    <text evidence="2">The sequence shown here is derived from an EMBL/GenBank/DDBJ whole genome shotgun (WGS) entry which is preliminary data.</text>
</comment>
<dbReference type="EMBL" id="QKWZ01001007">
    <property type="protein sequence ID" value="PZT61473.1"/>
    <property type="molecule type" value="Genomic_DNA"/>
</dbReference>
<dbReference type="Proteomes" id="UP000249482">
    <property type="component" value="Unassembled WGS sequence"/>
</dbReference>
<protein>
    <submittedName>
        <fullName evidence="2">Relaxase</fullName>
    </submittedName>
</protein>
<accession>A0A2W6QWP8</accession>
<reference evidence="2 3" key="1">
    <citation type="submission" date="2018-06" db="EMBL/GenBank/DDBJ databases">
        <title>Draft genome sequence of mcr-1-harboring Escherichia coli isolated from wound infection of a hospitalized patient, in Bolivia.</title>
        <authorList>
            <person name="Munoz M.E."/>
            <person name="Moura Q."/>
            <person name="Ventura P.R.M."/>
            <person name="Bustos L.R."/>
            <person name="Ovando B.G."/>
            <person name="Terrazas D.I.V."/>
            <person name="Yarhui N.B."/>
            <person name="Cerdeira L."/>
            <person name="Lincopan N."/>
        </authorList>
    </citation>
    <scope>NUCLEOTIDE SEQUENCE [LARGE SCALE GENOMIC DNA]</scope>
    <source>
        <strain evidence="2 3">EcMLT</strain>
    </source>
</reference>
<feature type="non-terminal residue" evidence="2">
    <location>
        <position position="1"/>
    </location>
</feature>
<evidence type="ECO:0000313" key="3">
    <source>
        <dbReference type="Proteomes" id="UP000249482"/>
    </source>
</evidence>
<evidence type="ECO:0000256" key="1">
    <source>
        <dbReference type="SAM" id="Coils"/>
    </source>
</evidence>
<proteinExistence type="predicted"/>
<dbReference type="AlphaFoldDB" id="A0A2W6QWP8"/>
<keyword evidence="1" id="KW-0175">Coiled coil</keyword>
<feature type="coiled-coil region" evidence="1">
    <location>
        <begin position="12"/>
        <end position="39"/>
    </location>
</feature>
<gene>
    <name evidence="2" type="ORF">DNQ45_27450</name>
</gene>
<evidence type="ECO:0000313" key="2">
    <source>
        <dbReference type="EMBL" id="PZT61473.1"/>
    </source>
</evidence>
<organism evidence="2 3">
    <name type="scientific">Escherichia coli</name>
    <dbReference type="NCBI Taxonomy" id="562"/>
    <lineage>
        <taxon>Bacteria</taxon>
        <taxon>Pseudomonadati</taxon>
        <taxon>Pseudomonadota</taxon>
        <taxon>Gammaproteobacteria</taxon>
        <taxon>Enterobacterales</taxon>
        <taxon>Enterobacteriaceae</taxon>
        <taxon>Escherichia</taxon>
    </lineage>
</organism>
<sequence>VPVPVPVPSCESEEQAANRETILEKIHQLEEKIRLERQQETVGIIQLRSNLHNTARQIPRQRRLYSWLVLLVHIVALLRRRGMSLLHATAHPFHQILHLHILTPCHPMTTNTNKEQSFKNNNHPAP</sequence>